<organism evidence="2 3">
    <name type="scientific">Nonomuraea solani</name>
    <dbReference type="NCBI Taxonomy" id="1144553"/>
    <lineage>
        <taxon>Bacteria</taxon>
        <taxon>Bacillati</taxon>
        <taxon>Actinomycetota</taxon>
        <taxon>Actinomycetes</taxon>
        <taxon>Streptosporangiales</taxon>
        <taxon>Streptosporangiaceae</taxon>
        <taxon>Nonomuraea</taxon>
    </lineage>
</organism>
<reference evidence="2 3" key="1">
    <citation type="submission" date="2016-10" db="EMBL/GenBank/DDBJ databases">
        <authorList>
            <person name="de Groot N.N."/>
        </authorList>
    </citation>
    <scope>NUCLEOTIDE SEQUENCE [LARGE SCALE GENOMIC DNA]</scope>
    <source>
        <strain evidence="2 3">CGMCC 4.7037</strain>
    </source>
</reference>
<feature type="region of interest" description="Disordered" evidence="1">
    <location>
        <begin position="190"/>
        <end position="211"/>
    </location>
</feature>
<evidence type="ECO:0000313" key="3">
    <source>
        <dbReference type="Proteomes" id="UP000236732"/>
    </source>
</evidence>
<protein>
    <recommendedName>
        <fullName evidence="4">Lipoprotein</fullName>
    </recommendedName>
</protein>
<name>A0A1H5YGD9_9ACTN</name>
<gene>
    <name evidence="2" type="ORF">SAMN05444920_102265</name>
</gene>
<keyword evidence="3" id="KW-1185">Reference proteome</keyword>
<accession>A0A1H5YGD9</accession>
<proteinExistence type="predicted"/>
<dbReference type="PROSITE" id="PS51257">
    <property type="entry name" value="PROKAR_LIPOPROTEIN"/>
    <property type="match status" value="1"/>
</dbReference>
<evidence type="ECO:0000313" key="2">
    <source>
        <dbReference type="EMBL" id="SEG22667.1"/>
    </source>
</evidence>
<dbReference type="Proteomes" id="UP000236732">
    <property type="component" value="Unassembled WGS sequence"/>
</dbReference>
<evidence type="ECO:0008006" key="4">
    <source>
        <dbReference type="Google" id="ProtNLM"/>
    </source>
</evidence>
<dbReference type="AlphaFoldDB" id="A0A1H5YGD9"/>
<evidence type="ECO:0000256" key="1">
    <source>
        <dbReference type="SAM" id="MobiDB-lite"/>
    </source>
</evidence>
<dbReference type="EMBL" id="FNVT01000002">
    <property type="protein sequence ID" value="SEG22667.1"/>
    <property type="molecule type" value="Genomic_DNA"/>
</dbReference>
<sequence length="248" mass="27114">MIVLKGMRWSGIVALVLLLTACGGTAIHKSQASPVRRPVTQWSHVGGLMAPGLVAVRPPLLVLYADGLAIADTTHELRLPPAEVEALVKALDRDLTGQPATATPKPGSRRVLDAPITILGVDSGTGMREVYVPHLENTPDSYAPALIDARDRLSRLADRVTGTGRKYTTDRVRLYAEHLTTAQAEVKPWPQGVPLPPETQPRSGRKNYKGNKARTIARLIPRDGRWNIYRTSSGELIALAWHYLLPHE</sequence>